<dbReference type="SUPFAM" id="SSF56801">
    <property type="entry name" value="Acetyl-CoA synthetase-like"/>
    <property type="match status" value="1"/>
</dbReference>
<dbReference type="InterPro" id="IPR011880">
    <property type="entry name" value="PA_CoA_ligase"/>
</dbReference>
<evidence type="ECO:0000256" key="4">
    <source>
        <dbReference type="ARBA" id="ARBA00060591"/>
    </source>
</evidence>
<evidence type="ECO:0000259" key="11">
    <source>
        <dbReference type="Pfam" id="PF14535"/>
    </source>
</evidence>
<evidence type="ECO:0000256" key="3">
    <source>
        <dbReference type="ARBA" id="ARBA00022741"/>
    </source>
</evidence>
<dbReference type="GO" id="GO:0010124">
    <property type="term" value="P:phenylacetate catabolic process"/>
    <property type="evidence" value="ECO:0007669"/>
    <property type="project" value="UniProtKB-UniRule"/>
</dbReference>
<dbReference type="Gene3D" id="3.40.50.12780">
    <property type="entry name" value="N-terminal domain of ligase-like"/>
    <property type="match status" value="1"/>
</dbReference>
<gene>
    <name evidence="12" type="ORF">IAC68_03110</name>
</gene>
<evidence type="ECO:0000256" key="6">
    <source>
        <dbReference type="ARBA" id="ARBA00066629"/>
    </source>
</evidence>
<sequence>MIWNHNKECMSRDQMHDLQGKRLQKLVKKVYHSTPFYRRKMQEMDLTPGDIRTIEDIVKLPFTTKQDLRDNYPYGMFAVPNSEIVRIHASSGTTGNPTIVGYTRNDLEIWQECMARCLAAYGLTSNDVFSISYGYGLFTGGLGAHYGAEFLGATVIPASTGNTEKHVKLIRDLGITGIASTPSYALYLAEVIEKMGIDVGELKLRTGVFGAEPWTENMRREIESRLHINAYNVYGLSEIMGPGVAYECKCKNGSHIAEDHFYPEIISPETLENLPAGQKGELVFTTLTKEGMPLLRYRTKDLCSIMEGECPCGRTNVRISRIMGRSDDMLIIRGINVFPSQVESVILDMPEFEPHYQLIVDRVNNLDTLQVLVEVRKEYLSDEISRMLALKKRLADKLKSVLTVGADVKLVEPNTIARSDGKSKRVIDKRKID</sequence>
<dbReference type="InterPro" id="IPR051414">
    <property type="entry name" value="Adenylate-forming_Reductase"/>
</dbReference>
<evidence type="ECO:0000256" key="1">
    <source>
        <dbReference type="ARBA" id="ARBA00011245"/>
    </source>
</evidence>
<dbReference type="CDD" id="cd05913">
    <property type="entry name" value="PaaK"/>
    <property type="match status" value="1"/>
</dbReference>
<proteinExistence type="inferred from homology"/>
<reference evidence="12" key="2">
    <citation type="journal article" date="2021" name="PeerJ">
        <title>Extensive microbial diversity within the chicken gut microbiome revealed by metagenomics and culture.</title>
        <authorList>
            <person name="Gilroy R."/>
            <person name="Ravi A."/>
            <person name="Getino M."/>
            <person name="Pursley I."/>
            <person name="Horton D.L."/>
            <person name="Alikhan N.F."/>
            <person name="Baker D."/>
            <person name="Gharbi K."/>
            <person name="Hall N."/>
            <person name="Watson M."/>
            <person name="Adriaenssens E.M."/>
            <person name="Foster-Nyarko E."/>
            <person name="Jarju S."/>
            <person name="Secka A."/>
            <person name="Antonio M."/>
            <person name="Oren A."/>
            <person name="Chaudhuri R.R."/>
            <person name="La Ragione R."/>
            <person name="Hildebrand F."/>
            <person name="Pallen M.J."/>
        </authorList>
    </citation>
    <scope>NUCLEOTIDE SEQUENCE</scope>
    <source>
        <strain evidence="12">15467</strain>
    </source>
</reference>
<name>A0A9D9DMM4_9BACT</name>
<dbReference type="InterPro" id="IPR028154">
    <property type="entry name" value="AMP-dep_Lig_C"/>
</dbReference>
<comment type="similarity">
    <text evidence="5 9">Belongs to the phenylacetyl-CoA ligase family.</text>
</comment>
<comment type="function">
    <text evidence="9">Catalyzes the activation of phenylacetic acid (PA) to phenylacetyl-CoA (PA-CoA).</text>
</comment>
<dbReference type="Proteomes" id="UP000823635">
    <property type="component" value="Unassembled WGS sequence"/>
</dbReference>
<feature type="domain" description="AMP-dependent ligase C-terminal" evidence="11">
    <location>
        <begin position="334"/>
        <end position="430"/>
    </location>
</feature>
<evidence type="ECO:0000256" key="8">
    <source>
        <dbReference type="ARBA" id="ARBA00075111"/>
    </source>
</evidence>
<dbReference type="FunFam" id="3.40.50.12780:FF:000016">
    <property type="entry name" value="Phenylacetate-coenzyme A ligase"/>
    <property type="match status" value="1"/>
</dbReference>
<dbReference type="GO" id="GO:0047475">
    <property type="term" value="F:phenylacetate-CoA ligase activity"/>
    <property type="evidence" value="ECO:0007669"/>
    <property type="project" value="UniProtKB-EC"/>
</dbReference>
<dbReference type="Pfam" id="PF00501">
    <property type="entry name" value="AMP-binding"/>
    <property type="match status" value="1"/>
</dbReference>
<feature type="domain" description="AMP-dependent synthetase/ligase" evidence="10">
    <location>
        <begin position="81"/>
        <end position="284"/>
    </location>
</feature>
<evidence type="ECO:0000259" key="10">
    <source>
        <dbReference type="Pfam" id="PF00501"/>
    </source>
</evidence>
<dbReference type="InterPro" id="IPR042099">
    <property type="entry name" value="ANL_N_sf"/>
</dbReference>
<dbReference type="EMBL" id="JADINB010000068">
    <property type="protein sequence ID" value="MBO8428905.1"/>
    <property type="molecule type" value="Genomic_DNA"/>
</dbReference>
<keyword evidence="3 9" id="KW-0547">Nucleotide-binding</keyword>
<dbReference type="InterPro" id="IPR045851">
    <property type="entry name" value="AMP-bd_C_sf"/>
</dbReference>
<comment type="caution">
    <text evidence="12">The sequence shown here is derived from an EMBL/GenBank/DDBJ whole genome shotgun (WGS) entry which is preliminary data.</text>
</comment>
<evidence type="ECO:0000256" key="7">
    <source>
        <dbReference type="ARBA" id="ARBA00068695"/>
    </source>
</evidence>
<comment type="catalytic activity">
    <reaction evidence="9">
        <text>2-phenylacetate + ATP + CoA = phenylacetyl-CoA + AMP + diphosphate</text>
        <dbReference type="Rhea" id="RHEA:20956"/>
        <dbReference type="ChEBI" id="CHEBI:18401"/>
        <dbReference type="ChEBI" id="CHEBI:30616"/>
        <dbReference type="ChEBI" id="CHEBI:33019"/>
        <dbReference type="ChEBI" id="CHEBI:57287"/>
        <dbReference type="ChEBI" id="CHEBI:57390"/>
        <dbReference type="ChEBI" id="CHEBI:456215"/>
        <dbReference type="EC" id="6.2.1.30"/>
    </reaction>
</comment>
<dbReference type="InterPro" id="IPR000873">
    <property type="entry name" value="AMP-dep_synth/lig_dom"/>
</dbReference>
<dbReference type="GO" id="GO:0000166">
    <property type="term" value="F:nucleotide binding"/>
    <property type="evidence" value="ECO:0007669"/>
    <property type="project" value="UniProtKB-KW"/>
</dbReference>
<organism evidence="12 13">
    <name type="scientific">Candidatus Egerieousia excrementavium</name>
    <dbReference type="NCBI Taxonomy" id="2840778"/>
    <lineage>
        <taxon>Bacteria</taxon>
        <taxon>Pseudomonadati</taxon>
        <taxon>Bacteroidota</taxon>
        <taxon>Bacteroidia</taxon>
        <taxon>Bacteroidales</taxon>
        <taxon>Candidatus Egerieousia</taxon>
    </lineage>
</organism>
<evidence type="ECO:0000313" key="13">
    <source>
        <dbReference type="Proteomes" id="UP000823635"/>
    </source>
</evidence>
<protein>
    <recommendedName>
        <fullName evidence="7 9">Phenylacetate-coenzyme A ligase</fullName>
        <ecNumber evidence="6 9">6.2.1.30</ecNumber>
    </recommendedName>
    <alternativeName>
        <fullName evidence="8 9">Phenylacetyl-CoA ligase</fullName>
    </alternativeName>
</protein>
<dbReference type="AlphaFoldDB" id="A0A9D9DMM4"/>
<keyword evidence="2 9" id="KW-0436">Ligase</keyword>
<evidence type="ECO:0000256" key="5">
    <source>
        <dbReference type="ARBA" id="ARBA00061566"/>
    </source>
</evidence>
<evidence type="ECO:0000256" key="2">
    <source>
        <dbReference type="ARBA" id="ARBA00022598"/>
    </source>
</evidence>
<comment type="subunit">
    <text evidence="1">Monomer.</text>
</comment>
<dbReference type="PANTHER" id="PTHR43439">
    <property type="entry name" value="PHENYLACETATE-COENZYME A LIGASE"/>
    <property type="match status" value="1"/>
</dbReference>
<comment type="pathway">
    <text evidence="4 9">Aromatic compound metabolism; phenylacetate degradation.</text>
</comment>
<evidence type="ECO:0000313" key="12">
    <source>
        <dbReference type="EMBL" id="MBO8428905.1"/>
    </source>
</evidence>
<reference evidence="12" key="1">
    <citation type="submission" date="2020-10" db="EMBL/GenBank/DDBJ databases">
        <authorList>
            <person name="Gilroy R."/>
        </authorList>
    </citation>
    <scope>NUCLEOTIDE SEQUENCE</scope>
    <source>
        <strain evidence="12">15467</strain>
    </source>
</reference>
<evidence type="ECO:0000256" key="9">
    <source>
        <dbReference type="PIRNR" id="PIRNR006444"/>
    </source>
</evidence>
<dbReference type="Pfam" id="PF14535">
    <property type="entry name" value="AMP-binding_C_2"/>
    <property type="match status" value="1"/>
</dbReference>
<dbReference type="EC" id="6.2.1.30" evidence="6 9"/>
<dbReference type="Gene3D" id="3.30.300.30">
    <property type="match status" value="1"/>
</dbReference>
<dbReference type="PANTHER" id="PTHR43439:SF1">
    <property type="entry name" value="PHENYLACETATE-COENZYME A LIGASE"/>
    <property type="match status" value="1"/>
</dbReference>
<accession>A0A9D9DMM4</accession>
<dbReference type="PIRSF" id="PIRSF006444">
    <property type="entry name" value="PaaK"/>
    <property type="match status" value="1"/>
</dbReference>